<gene>
    <name evidence="1" type="ORF">AW171_hschr21135</name>
</gene>
<reference evidence="1 2" key="1">
    <citation type="submission" date="2016-01" db="EMBL/GenBank/DDBJ databases">
        <title>Genome sequence of the yeast Holleya sinecauda.</title>
        <authorList>
            <person name="Dietrich F.S."/>
        </authorList>
    </citation>
    <scope>NUCLEOTIDE SEQUENCE [LARGE SCALE GENOMIC DNA]</scope>
    <source>
        <strain evidence="1 2">ATCC 58844</strain>
    </source>
</reference>
<dbReference type="EMBL" id="CP014242">
    <property type="protein sequence ID" value="AMD19310.1"/>
    <property type="molecule type" value="Genomic_DNA"/>
</dbReference>
<dbReference type="Proteomes" id="UP000243052">
    <property type="component" value="Chromosome ii"/>
</dbReference>
<dbReference type="RefSeq" id="XP_017986306.1">
    <property type="nucleotide sequence ID" value="XM_018130817.1"/>
</dbReference>
<accession>A0A109UXI3</accession>
<name>A0A109UXI3_9SACH</name>
<proteinExistence type="predicted"/>
<sequence length="579" mass="66847">MDVGRNPRKWLDEKFMDYWNEKIPVAHLIADVQSHCSDEKMLFHSMIESFGEALNKELDEKTNFEGRIAPRDYYAVSSHYLTRAHKVIVPLKLPNDLTTHIDTIFTCIRSWWYVNKVESLFEGFLERQWSFTVDEVSLREARYLEWPNGIPRVPSVPENSKKIEFIRTKVGLCETVLRSYGLSRSTGFLEGAQRALKFLTRVLYILLPSEVAGVITRGIVSNTIEDAQIWEKQLFGYISESSTGYCYHRLAVQSTMALEDMKSVFYTNYKSVCDSITSGKAQGYIPAFLSFSVEYATDCIDVFEFFSGYTVKNPAFIKILVSYAAANYDAETMTIKNGKTLNEFLSLSGCLVKFLDVFLESFLLKDIIMNDKLFNKLGSTSGSINGVEIQDPNSFFIGPWFNFGDRLSRFLADIRLSYLLNSSTSSSAITLRVFSKSMFPRLVAQKRQHLMRIPDYFHTEFEEHIKTIDPDQLAEKKLEMQPHLQRFVVQASFNESCFLNVDMWQAIILLELYAIKDRWEWEDMIRELKVTNISAFHTIIASFRKHRILLKKNTVYKLNGAFKPNSDADNELSPYLVSY</sequence>
<dbReference type="OrthoDB" id="4064829at2759"/>
<evidence type="ECO:0000313" key="2">
    <source>
        <dbReference type="Proteomes" id="UP000243052"/>
    </source>
</evidence>
<dbReference type="SUPFAM" id="SSF75632">
    <property type="entry name" value="Cullin homology domain"/>
    <property type="match status" value="1"/>
</dbReference>
<evidence type="ECO:0000313" key="1">
    <source>
        <dbReference type="EMBL" id="AMD19310.1"/>
    </source>
</evidence>
<organism evidence="1 2">
    <name type="scientific">Eremothecium sinecaudum</name>
    <dbReference type="NCBI Taxonomy" id="45286"/>
    <lineage>
        <taxon>Eukaryota</taxon>
        <taxon>Fungi</taxon>
        <taxon>Dikarya</taxon>
        <taxon>Ascomycota</taxon>
        <taxon>Saccharomycotina</taxon>
        <taxon>Saccharomycetes</taxon>
        <taxon>Saccharomycetales</taxon>
        <taxon>Saccharomycetaceae</taxon>
        <taxon>Eremothecium</taxon>
    </lineage>
</organism>
<keyword evidence="2" id="KW-1185">Reference proteome</keyword>
<protein>
    <submittedName>
        <fullName evidence="1">HBR409Cp</fullName>
    </submittedName>
</protein>
<dbReference type="AlphaFoldDB" id="A0A109UXI3"/>
<dbReference type="Gene3D" id="3.30.230.130">
    <property type="entry name" value="Cullin, Chain C, Domain 2"/>
    <property type="match status" value="1"/>
</dbReference>
<dbReference type="InterPro" id="IPR036317">
    <property type="entry name" value="Cullin_homology_sf"/>
</dbReference>
<dbReference type="GeneID" id="28721590"/>